<protein>
    <submittedName>
        <fullName evidence="2">Alpha/beta-hydrolase</fullName>
    </submittedName>
</protein>
<dbReference type="SUPFAM" id="SSF53474">
    <property type="entry name" value="alpha/beta-Hydrolases"/>
    <property type="match status" value="1"/>
</dbReference>
<proteinExistence type="predicted"/>
<dbReference type="PANTHER" id="PTHR45856:SF25">
    <property type="entry name" value="FUNGAL LIPASE-LIKE DOMAIN-CONTAINING PROTEIN"/>
    <property type="match status" value="1"/>
</dbReference>
<dbReference type="OrthoDB" id="426718at2759"/>
<dbReference type="Proteomes" id="UP000193922">
    <property type="component" value="Unassembled WGS sequence"/>
</dbReference>
<evidence type="ECO:0000313" key="3">
    <source>
        <dbReference type="Proteomes" id="UP000193922"/>
    </source>
</evidence>
<feature type="domain" description="Fungal lipase-type" evidence="1">
    <location>
        <begin position="68"/>
        <end position="202"/>
    </location>
</feature>
<dbReference type="Pfam" id="PF01764">
    <property type="entry name" value="Lipase_3"/>
    <property type="match status" value="1"/>
</dbReference>
<name>A0A1Y1W2W0_9FUNG</name>
<dbReference type="InterPro" id="IPR029058">
    <property type="entry name" value="AB_hydrolase_fold"/>
</dbReference>
<dbReference type="GO" id="GO:0006629">
    <property type="term" value="P:lipid metabolic process"/>
    <property type="evidence" value="ECO:0007669"/>
    <property type="project" value="InterPro"/>
</dbReference>
<reference evidence="2 3" key="1">
    <citation type="submission" date="2016-07" db="EMBL/GenBank/DDBJ databases">
        <title>Pervasive Adenine N6-methylation of Active Genes in Fungi.</title>
        <authorList>
            <consortium name="DOE Joint Genome Institute"/>
            <person name="Mondo S.J."/>
            <person name="Dannebaum R.O."/>
            <person name="Kuo R.C."/>
            <person name="Labutti K."/>
            <person name="Haridas S."/>
            <person name="Kuo A."/>
            <person name="Salamov A."/>
            <person name="Ahrendt S.R."/>
            <person name="Lipzen A."/>
            <person name="Sullivan W."/>
            <person name="Andreopoulos W.B."/>
            <person name="Clum A."/>
            <person name="Lindquist E."/>
            <person name="Daum C."/>
            <person name="Ramamoorthy G.K."/>
            <person name="Gryganskyi A."/>
            <person name="Culley D."/>
            <person name="Magnuson J.K."/>
            <person name="James T.Y."/>
            <person name="O'Malley M.A."/>
            <person name="Stajich J.E."/>
            <person name="Spatafora J.W."/>
            <person name="Visel A."/>
            <person name="Grigoriev I.V."/>
        </authorList>
    </citation>
    <scope>NUCLEOTIDE SEQUENCE [LARGE SCALE GENOMIC DNA]</scope>
    <source>
        <strain evidence="2 3">ATCC 12442</strain>
    </source>
</reference>
<dbReference type="AlphaFoldDB" id="A0A1Y1W2W0"/>
<keyword evidence="3" id="KW-1185">Reference proteome</keyword>
<evidence type="ECO:0000313" key="2">
    <source>
        <dbReference type="EMBL" id="ORX67890.1"/>
    </source>
</evidence>
<organism evidence="2 3">
    <name type="scientific">Linderina pennispora</name>
    <dbReference type="NCBI Taxonomy" id="61395"/>
    <lineage>
        <taxon>Eukaryota</taxon>
        <taxon>Fungi</taxon>
        <taxon>Fungi incertae sedis</taxon>
        <taxon>Zoopagomycota</taxon>
        <taxon>Kickxellomycotina</taxon>
        <taxon>Kickxellomycetes</taxon>
        <taxon>Kickxellales</taxon>
        <taxon>Kickxellaceae</taxon>
        <taxon>Linderina</taxon>
    </lineage>
</organism>
<keyword evidence="2" id="KW-0378">Hydrolase</keyword>
<sequence length="268" mass="30975">MQNHDLKSAFKTFAYYSHAAYTVGSLWNCKGSCETPETHGTEIEYRWRSQAPISVGYIGRNSNSKLLVISFRGTKDTDDWIQDAEFVQDPWPPHFSGSLVHHGFLSSYLSVAHNVTSEITRLAQMYPDHRIVFTGHSLGGAETVMCAVDLLNRRPDLKPRMHIYTYGQPRIGNDEWASRVDKLKLPIFRMVYECDMVPHIPFRWLNYKHFSEEVWVRNGQILFCGRNGENTKCSDLVPIGNYSIPDHSRYPETDWFGESEYIKAYITH</sequence>
<gene>
    <name evidence="2" type="ORF">DL89DRAFT_259130</name>
</gene>
<dbReference type="RefSeq" id="XP_040741736.1">
    <property type="nucleotide sequence ID" value="XM_040885662.1"/>
</dbReference>
<dbReference type="GeneID" id="63802310"/>
<dbReference type="InterPro" id="IPR002921">
    <property type="entry name" value="Fungal_lipase-type"/>
</dbReference>
<dbReference type="PANTHER" id="PTHR45856">
    <property type="entry name" value="ALPHA/BETA-HYDROLASES SUPERFAMILY PROTEIN"/>
    <property type="match status" value="1"/>
</dbReference>
<dbReference type="EMBL" id="MCFD01000011">
    <property type="protein sequence ID" value="ORX67890.1"/>
    <property type="molecule type" value="Genomic_DNA"/>
</dbReference>
<dbReference type="Gene3D" id="3.40.50.1820">
    <property type="entry name" value="alpha/beta hydrolase"/>
    <property type="match status" value="1"/>
</dbReference>
<accession>A0A1Y1W2W0</accession>
<dbReference type="InterPro" id="IPR051218">
    <property type="entry name" value="Sec_MonoDiacylglyc_Lipase"/>
</dbReference>
<dbReference type="GO" id="GO:0016787">
    <property type="term" value="F:hydrolase activity"/>
    <property type="evidence" value="ECO:0007669"/>
    <property type="project" value="UniProtKB-KW"/>
</dbReference>
<dbReference type="CDD" id="cd00519">
    <property type="entry name" value="Lipase_3"/>
    <property type="match status" value="1"/>
</dbReference>
<comment type="caution">
    <text evidence="2">The sequence shown here is derived from an EMBL/GenBank/DDBJ whole genome shotgun (WGS) entry which is preliminary data.</text>
</comment>
<evidence type="ECO:0000259" key="1">
    <source>
        <dbReference type="Pfam" id="PF01764"/>
    </source>
</evidence>